<sequence length="234" mass="26729">MDLAEYLRQSMPVTHPLLATAIFRDQQVMNSLRCKLDPNNSSPMVPTGIPPYVDLYQQQRETQQVIDCRPDVLLSGFSGLLDEKGVGAGAMRKKELQAKIRDLLNEAGLYHTNRVQHKLPSESNHSTIIYWGRDDKFHRLPEDFEFPDVNVLGVWHVLWFGNGTMGYPPFKGLNHQRKRYSEWTNVIKHLCDAVKSTTGRDLQLPKSQLEADVLFRTAIANVPMMIPTSERNIT</sequence>
<dbReference type="EMBL" id="NBNE01001138">
    <property type="protein sequence ID" value="OWZ15368.1"/>
    <property type="molecule type" value="Genomic_DNA"/>
</dbReference>
<dbReference type="AlphaFoldDB" id="A0A225WDQ4"/>
<protein>
    <submittedName>
        <fullName evidence="1">Uncharacterized protein</fullName>
    </submittedName>
</protein>
<organism evidence="1 2">
    <name type="scientific">Phytophthora megakarya</name>
    <dbReference type="NCBI Taxonomy" id="4795"/>
    <lineage>
        <taxon>Eukaryota</taxon>
        <taxon>Sar</taxon>
        <taxon>Stramenopiles</taxon>
        <taxon>Oomycota</taxon>
        <taxon>Peronosporomycetes</taxon>
        <taxon>Peronosporales</taxon>
        <taxon>Peronosporaceae</taxon>
        <taxon>Phytophthora</taxon>
    </lineage>
</organism>
<keyword evidence="2" id="KW-1185">Reference proteome</keyword>
<proteinExistence type="predicted"/>
<dbReference type="Proteomes" id="UP000198211">
    <property type="component" value="Unassembled WGS sequence"/>
</dbReference>
<gene>
    <name evidence="1" type="ORF">PHMEG_00010997</name>
</gene>
<comment type="caution">
    <text evidence="1">The sequence shown here is derived from an EMBL/GenBank/DDBJ whole genome shotgun (WGS) entry which is preliminary data.</text>
</comment>
<reference evidence="2" key="1">
    <citation type="submission" date="2017-03" db="EMBL/GenBank/DDBJ databases">
        <title>Phytopthora megakarya and P. palmivora, two closely related causual agents of cacao black pod achieved similar genome size and gene model numbers by different mechanisms.</title>
        <authorList>
            <person name="Ali S."/>
            <person name="Shao J."/>
            <person name="Larry D.J."/>
            <person name="Kronmiller B."/>
            <person name="Shen D."/>
            <person name="Strem M.D."/>
            <person name="Melnick R.L."/>
            <person name="Guiltinan M.J."/>
            <person name="Tyler B.M."/>
            <person name="Meinhardt L.W."/>
            <person name="Bailey B.A."/>
        </authorList>
    </citation>
    <scope>NUCLEOTIDE SEQUENCE [LARGE SCALE GENOMIC DNA]</scope>
    <source>
        <strain evidence="2">zdho120</strain>
    </source>
</reference>
<evidence type="ECO:0000313" key="2">
    <source>
        <dbReference type="Proteomes" id="UP000198211"/>
    </source>
</evidence>
<dbReference type="OrthoDB" id="128297at2759"/>
<name>A0A225WDQ4_9STRA</name>
<evidence type="ECO:0000313" key="1">
    <source>
        <dbReference type="EMBL" id="OWZ15368.1"/>
    </source>
</evidence>
<accession>A0A225WDQ4</accession>